<dbReference type="EMBL" id="QGGR01000006">
    <property type="protein sequence ID" value="PWK48240.1"/>
    <property type="molecule type" value="Genomic_DNA"/>
</dbReference>
<evidence type="ECO:0000313" key="2">
    <source>
        <dbReference type="Proteomes" id="UP000245697"/>
    </source>
</evidence>
<accession>A0A316FKD5</accession>
<keyword evidence="2" id="KW-1185">Reference proteome</keyword>
<evidence type="ECO:0000313" key="1">
    <source>
        <dbReference type="EMBL" id="PWK48240.1"/>
    </source>
</evidence>
<reference evidence="1 2" key="1">
    <citation type="submission" date="2018-05" db="EMBL/GenBank/DDBJ databases">
        <title>Genomic Encyclopedia of Archaeal and Bacterial Type Strains, Phase II (KMG-II): from individual species to whole genera.</title>
        <authorList>
            <person name="Goeker M."/>
        </authorList>
    </citation>
    <scope>NUCLEOTIDE SEQUENCE [LARGE SCALE GENOMIC DNA]</scope>
    <source>
        <strain evidence="1 2">DSM 45184</strain>
    </source>
</reference>
<proteinExistence type="predicted"/>
<sequence>MARDVTGGRTGFTGLGWHVRITATGFTGPVRLDAATVPGTR</sequence>
<dbReference type="AlphaFoldDB" id="A0A316FKD5"/>
<comment type="caution">
    <text evidence="1">The sequence shown here is derived from an EMBL/GenBank/DDBJ whole genome shotgun (WGS) entry which is preliminary data.</text>
</comment>
<name>A0A316FKD5_9ACTN</name>
<gene>
    <name evidence="1" type="ORF">BC793_106270</name>
</gene>
<organism evidence="1 2">
    <name type="scientific">Actinoplanes xinjiangensis</name>
    <dbReference type="NCBI Taxonomy" id="512350"/>
    <lineage>
        <taxon>Bacteria</taxon>
        <taxon>Bacillati</taxon>
        <taxon>Actinomycetota</taxon>
        <taxon>Actinomycetes</taxon>
        <taxon>Micromonosporales</taxon>
        <taxon>Micromonosporaceae</taxon>
        <taxon>Actinoplanes</taxon>
    </lineage>
</organism>
<dbReference type="Proteomes" id="UP000245697">
    <property type="component" value="Unassembled WGS sequence"/>
</dbReference>
<protein>
    <submittedName>
        <fullName evidence="1">Uncharacterized protein</fullName>
    </submittedName>
</protein>